<dbReference type="GO" id="GO:0005634">
    <property type="term" value="C:nucleus"/>
    <property type="evidence" value="ECO:0007669"/>
    <property type="project" value="UniProtKB-SubCell"/>
</dbReference>
<evidence type="ECO:0000256" key="5">
    <source>
        <dbReference type="SAM" id="MobiDB-lite"/>
    </source>
</evidence>
<dbReference type="InterPro" id="IPR031307">
    <property type="entry name" value="Ninja_fam"/>
</dbReference>
<evidence type="ECO:0000259" key="7">
    <source>
        <dbReference type="Pfam" id="PF16135"/>
    </source>
</evidence>
<feature type="domain" description="Ethylene-responsive binding factor-associated repression" evidence="6">
    <location>
        <begin position="42"/>
        <end position="75"/>
    </location>
</feature>
<keyword evidence="9" id="KW-1185">Reference proteome</keyword>
<evidence type="ECO:0000313" key="9">
    <source>
        <dbReference type="Proteomes" id="UP000595140"/>
    </source>
</evidence>
<keyword evidence="3 4" id="KW-0539">Nucleus</keyword>
<protein>
    <recommendedName>
        <fullName evidence="4">Ninja-family protein</fullName>
    </recommendedName>
    <alternativeName>
        <fullName evidence="4">ABI-binding protein</fullName>
    </alternativeName>
</protein>
<comment type="subcellular location">
    <subcellularLocation>
        <location evidence="1 4">Nucleus</location>
    </subcellularLocation>
</comment>
<name>A0A484LST6_9ASTE</name>
<proteinExistence type="inferred from homology"/>
<dbReference type="Pfam" id="PF16135">
    <property type="entry name" value="TDBD"/>
    <property type="match status" value="1"/>
</dbReference>
<evidence type="ECO:0000256" key="3">
    <source>
        <dbReference type="ARBA" id="ARBA00023242"/>
    </source>
</evidence>
<comment type="function">
    <text evidence="4">Acts as a negative regulator of abscisic acid (ABA) response.</text>
</comment>
<feature type="compositionally biased region" description="Basic residues" evidence="5">
    <location>
        <begin position="120"/>
        <end position="137"/>
    </location>
</feature>
<dbReference type="OrthoDB" id="667358at2759"/>
<dbReference type="PANTHER" id="PTHR31413:SF31">
    <property type="entry name" value="NINJA-FAMILY PROTEIN AFP3"/>
    <property type="match status" value="1"/>
</dbReference>
<evidence type="ECO:0000313" key="8">
    <source>
        <dbReference type="EMBL" id="VFQ79571.1"/>
    </source>
</evidence>
<feature type="domain" description="Tify" evidence="7">
    <location>
        <begin position="263"/>
        <end position="295"/>
    </location>
</feature>
<dbReference type="InterPro" id="IPR012463">
    <property type="entry name" value="Ninja_motif"/>
</dbReference>
<evidence type="ECO:0000256" key="4">
    <source>
        <dbReference type="RuleBase" id="RU369029"/>
    </source>
</evidence>
<dbReference type="InterPro" id="IPR032310">
    <property type="entry name" value="NLS_NINJA_AFP-like"/>
</dbReference>
<dbReference type="Pfam" id="PF07897">
    <property type="entry name" value="EAR"/>
    <property type="match status" value="1"/>
</dbReference>
<feature type="compositionally biased region" description="Polar residues" evidence="5">
    <location>
        <begin position="213"/>
        <end position="222"/>
    </location>
</feature>
<dbReference type="AlphaFoldDB" id="A0A484LST6"/>
<feature type="compositionally biased region" description="Basic and acidic residues" evidence="5">
    <location>
        <begin position="105"/>
        <end position="119"/>
    </location>
</feature>
<accession>A0A484LST6</accession>
<feature type="region of interest" description="Disordered" evidence="5">
    <location>
        <begin position="24"/>
        <end position="44"/>
    </location>
</feature>
<reference evidence="8 9" key="1">
    <citation type="submission" date="2018-04" db="EMBL/GenBank/DDBJ databases">
        <authorList>
            <person name="Vogel A."/>
        </authorList>
    </citation>
    <scope>NUCLEOTIDE SEQUENCE [LARGE SCALE GENOMIC DNA]</scope>
</reference>
<feature type="compositionally biased region" description="Low complexity" evidence="5">
    <location>
        <begin position="148"/>
        <end position="170"/>
    </location>
</feature>
<evidence type="ECO:0000256" key="1">
    <source>
        <dbReference type="ARBA" id="ARBA00004123"/>
    </source>
</evidence>
<gene>
    <name evidence="8" type="ORF">CCAM_LOCUS21347</name>
</gene>
<feature type="region of interest" description="Disordered" evidence="5">
    <location>
        <begin position="90"/>
        <end position="227"/>
    </location>
</feature>
<dbReference type="EMBL" id="OOIL02001979">
    <property type="protein sequence ID" value="VFQ79571.1"/>
    <property type="molecule type" value="Genomic_DNA"/>
</dbReference>
<sequence>MGSLPLLDGVSGDPFLQLCVDGSCSPPASGRGVRKSEGGNGGEDGIELSLGLSLNGKFGFDPNKAQNMKRSCSVSNLPEDRVARAISAHAPLTRACSSPAEAETEEWRKKKKDAQMHKRLEAKRKRMEKIKSTRNVRGKLDKEEEDGNPLLPSHSPGSSLSQGSGSSGISDFESQPLPVSGKNLEERSPSVQSEEEPIPPVTVPEPAVKKDSSLQQDSSPKDNNGVLRNLMMNMPCVSTKGEGPNGRKIEGFLYRYKKGEEVRIVCVCHGSFLTPAEFVKHAGGGDVAHPLKHIIVTPSCFF</sequence>
<dbReference type="PANTHER" id="PTHR31413">
    <property type="entry name" value="AFP HOMOLOG 2"/>
    <property type="match status" value="1"/>
</dbReference>
<evidence type="ECO:0000259" key="6">
    <source>
        <dbReference type="Pfam" id="PF07897"/>
    </source>
</evidence>
<evidence type="ECO:0000256" key="2">
    <source>
        <dbReference type="ARBA" id="ARBA00006081"/>
    </source>
</evidence>
<dbReference type="GO" id="GO:0007165">
    <property type="term" value="P:signal transduction"/>
    <property type="evidence" value="ECO:0007669"/>
    <property type="project" value="InterPro"/>
</dbReference>
<organism evidence="8 9">
    <name type="scientific">Cuscuta campestris</name>
    <dbReference type="NCBI Taxonomy" id="132261"/>
    <lineage>
        <taxon>Eukaryota</taxon>
        <taxon>Viridiplantae</taxon>
        <taxon>Streptophyta</taxon>
        <taxon>Embryophyta</taxon>
        <taxon>Tracheophyta</taxon>
        <taxon>Spermatophyta</taxon>
        <taxon>Magnoliopsida</taxon>
        <taxon>eudicotyledons</taxon>
        <taxon>Gunneridae</taxon>
        <taxon>Pentapetalae</taxon>
        <taxon>asterids</taxon>
        <taxon>lamiids</taxon>
        <taxon>Solanales</taxon>
        <taxon>Convolvulaceae</taxon>
        <taxon>Cuscuteae</taxon>
        <taxon>Cuscuta</taxon>
        <taxon>Cuscuta subgen. Grammica</taxon>
        <taxon>Cuscuta sect. Cleistogrammica</taxon>
    </lineage>
</organism>
<dbReference type="Proteomes" id="UP000595140">
    <property type="component" value="Unassembled WGS sequence"/>
</dbReference>
<dbReference type="GO" id="GO:0045892">
    <property type="term" value="P:negative regulation of DNA-templated transcription"/>
    <property type="evidence" value="ECO:0007669"/>
    <property type="project" value="TreeGrafter"/>
</dbReference>
<comment type="similarity">
    <text evidence="2 4">Belongs to the Ninja family.</text>
</comment>
<dbReference type="Pfam" id="PF16136">
    <property type="entry name" value="NLS_NINJA_AFP"/>
    <property type="match status" value="1"/>
</dbReference>
<dbReference type="InterPro" id="IPR032308">
    <property type="entry name" value="TDBD"/>
</dbReference>